<feature type="transmembrane region" description="Helical" evidence="11">
    <location>
        <begin position="171"/>
        <end position="194"/>
    </location>
</feature>
<feature type="transmembrane region" description="Helical" evidence="11">
    <location>
        <begin position="444"/>
        <end position="461"/>
    </location>
</feature>
<keyword evidence="7 11" id="KW-1133">Transmembrane helix</keyword>
<evidence type="ECO:0000256" key="1">
    <source>
        <dbReference type="ARBA" id="ARBA00004651"/>
    </source>
</evidence>
<feature type="transmembrane region" description="Helical" evidence="11">
    <location>
        <begin position="200"/>
        <end position="221"/>
    </location>
</feature>
<accession>A0A6N7S8E5</accession>
<comment type="caution">
    <text evidence="12">The sequence shown here is derived from an EMBL/GenBank/DDBJ whole genome shotgun (WGS) entry which is preliminary data.</text>
</comment>
<dbReference type="InterPro" id="IPR045070">
    <property type="entry name" value="MATE_MepA-like"/>
</dbReference>
<proteinExistence type="inferred from homology"/>
<feature type="transmembrane region" description="Helical" evidence="11">
    <location>
        <begin position="242"/>
        <end position="264"/>
    </location>
</feature>
<feature type="region of interest" description="Disordered" evidence="10">
    <location>
        <begin position="469"/>
        <end position="502"/>
    </location>
</feature>
<comment type="subcellular location">
    <subcellularLocation>
        <location evidence="1">Cell membrane</location>
        <topology evidence="1">Multi-pass membrane protein</topology>
    </subcellularLocation>
</comment>
<dbReference type="Pfam" id="PF01554">
    <property type="entry name" value="MatE"/>
    <property type="match status" value="2"/>
</dbReference>
<dbReference type="Proteomes" id="UP000433575">
    <property type="component" value="Unassembled WGS sequence"/>
</dbReference>
<dbReference type="GO" id="GO:0005886">
    <property type="term" value="C:plasma membrane"/>
    <property type="evidence" value="ECO:0007669"/>
    <property type="project" value="UniProtKB-SubCell"/>
</dbReference>
<evidence type="ECO:0000256" key="8">
    <source>
        <dbReference type="ARBA" id="ARBA00023136"/>
    </source>
</evidence>
<evidence type="ECO:0000256" key="3">
    <source>
        <dbReference type="ARBA" id="ARBA00022106"/>
    </source>
</evidence>
<dbReference type="GO" id="GO:0046677">
    <property type="term" value="P:response to antibiotic"/>
    <property type="evidence" value="ECO:0007669"/>
    <property type="project" value="UniProtKB-KW"/>
</dbReference>
<evidence type="ECO:0000313" key="15">
    <source>
        <dbReference type="Proteomes" id="UP000480929"/>
    </source>
</evidence>
<keyword evidence="6 11" id="KW-0812">Transmembrane</keyword>
<feature type="transmembrane region" description="Helical" evidence="11">
    <location>
        <begin position="297"/>
        <end position="319"/>
    </location>
</feature>
<dbReference type="EMBL" id="WKPI01000019">
    <property type="protein sequence ID" value="MSC33650.1"/>
    <property type="molecule type" value="Genomic_DNA"/>
</dbReference>
<evidence type="ECO:0000256" key="4">
    <source>
        <dbReference type="ARBA" id="ARBA00022448"/>
    </source>
</evidence>
<keyword evidence="15" id="KW-1185">Reference proteome</keyword>
<evidence type="ECO:0000313" key="14">
    <source>
        <dbReference type="Proteomes" id="UP000433575"/>
    </source>
</evidence>
<feature type="transmembrane region" description="Helical" evidence="11">
    <location>
        <begin position="58"/>
        <end position="86"/>
    </location>
</feature>
<evidence type="ECO:0000256" key="9">
    <source>
        <dbReference type="ARBA" id="ARBA00023251"/>
    </source>
</evidence>
<dbReference type="PIRSF" id="PIRSF006603">
    <property type="entry name" value="DinF"/>
    <property type="match status" value="1"/>
</dbReference>
<dbReference type="PANTHER" id="PTHR43823:SF3">
    <property type="entry name" value="MULTIDRUG EXPORT PROTEIN MEPA"/>
    <property type="match status" value="1"/>
</dbReference>
<dbReference type="InterPro" id="IPR051327">
    <property type="entry name" value="MATE_MepA_subfamily"/>
</dbReference>
<feature type="transmembrane region" description="Helical" evidence="11">
    <location>
        <begin position="331"/>
        <end position="350"/>
    </location>
</feature>
<keyword evidence="5" id="KW-1003">Cell membrane</keyword>
<comment type="similarity">
    <text evidence="2">Belongs to the multi antimicrobial extrusion (MATE) (TC 2.A.66.1) family. MepA subfamily.</text>
</comment>
<keyword evidence="9" id="KW-0046">Antibiotic resistance</keyword>
<dbReference type="NCBIfam" id="TIGR00797">
    <property type="entry name" value="matE"/>
    <property type="match status" value="1"/>
</dbReference>
<feature type="transmembrane region" description="Helical" evidence="11">
    <location>
        <begin position="378"/>
        <end position="400"/>
    </location>
</feature>
<feature type="transmembrane region" description="Helical" evidence="11">
    <location>
        <begin position="98"/>
        <end position="119"/>
    </location>
</feature>
<feature type="compositionally biased region" description="Polar residues" evidence="10">
    <location>
        <begin position="471"/>
        <end position="484"/>
    </location>
</feature>
<feature type="transmembrane region" description="Helical" evidence="11">
    <location>
        <begin position="142"/>
        <end position="159"/>
    </location>
</feature>
<evidence type="ECO:0000313" key="12">
    <source>
        <dbReference type="EMBL" id="MSA89895.1"/>
    </source>
</evidence>
<feature type="transmembrane region" description="Helical" evidence="11">
    <location>
        <begin position="412"/>
        <end position="432"/>
    </location>
</feature>
<feature type="transmembrane region" description="Helical" evidence="11">
    <location>
        <begin position="21"/>
        <end position="38"/>
    </location>
</feature>
<name>A0A6N7S8E5_9FIRM</name>
<dbReference type="OrthoDB" id="9811110at2"/>
<dbReference type="GO" id="GO:0015297">
    <property type="term" value="F:antiporter activity"/>
    <property type="evidence" value="ECO:0007669"/>
    <property type="project" value="InterPro"/>
</dbReference>
<keyword evidence="8 11" id="KW-0472">Membrane</keyword>
<dbReference type="InterPro" id="IPR002528">
    <property type="entry name" value="MATE_fam"/>
</dbReference>
<dbReference type="GO" id="GO:0042910">
    <property type="term" value="F:xenobiotic transmembrane transporter activity"/>
    <property type="evidence" value="ECO:0007669"/>
    <property type="project" value="InterPro"/>
</dbReference>
<sequence length="502" mass="54247">MENRSNAFMETESIGKLMTRYAVPCVISLLVAALYNIVDQIFIANASYLGSYGNAANTVVFPLTVVALALGVMIGDGGCAFVSLSLGRGKTEDAHRTVGNAVVLSVIVSLLLTVVYFGFQAPILTMFGGRVNAETFAYAQEYFFWICWGVPFYMFGQAMNPIIRSDGSPKYAMISTLAGALVNLILDPLFIFGFHWGMRGAAIATVIGQVITAVLAILYLGRMKAIRLNRSSFHLSGRLMRQFLPLGICSFLSQISLVAAMAAINNMIQRYGALDPIFGQPQYAQIPMAVVGIVMKFFQIVISISVGMAAGCIPIVGYNRGAGRQDRARTILLRLLAGQVVLGALALVLVEVFPETLISIFGAASESVYYTEFALKSFRIYLCMMVLACVNKATFIYLQALGKALISTLLSLIRELIFGVGLALLLPVFFGLDGILYSMPVSDALTFMISAGVIAVTLNALKPKKEEIANDKQQNCNDQPSVRQRGTDRRETAGSPAGDSVL</sequence>
<dbReference type="RefSeq" id="WP_154239050.1">
    <property type="nucleotide sequence ID" value="NZ_CALJPI010000088.1"/>
</dbReference>
<evidence type="ECO:0000256" key="11">
    <source>
        <dbReference type="SAM" id="Phobius"/>
    </source>
</evidence>
<evidence type="ECO:0000256" key="5">
    <source>
        <dbReference type="ARBA" id="ARBA00022475"/>
    </source>
</evidence>
<dbReference type="Proteomes" id="UP000480929">
    <property type="component" value="Unassembled WGS sequence"/>
</dbReference>
<evidence type="ECO:0000256" key="10">
    <source>
        <dbReference type="SAM" id="MobiDB-lite"/>
    </source>
</evidence>
<organism evidence="12 14">
    <name type="scientific">Holdemania massiliensis</name>
    <dbReference type="NCBI Taxonomy" id="1468449"/>
    <lineage>
        <taxon>Bacteria</taxon>
        <taxon>Bacillati</taxon>
        <taxon>Bacillota</taxon>
        <taxon>Erysipelotrichia</taxon>
        <taxon>Erysipelotrichales</taxon>
        <taxon>Erysipelotrichaceae</taxon>
        <taxon>Holdemania</taxon>
    </lineage>
</organism>
<evidence type="ECO:0000256" key="7">
    <source>
        <dbReference type="ARBA" id="ARBA00022989"/>
    </source>
</evidence>
<reference evidence="14 15" key="1">
    <citation type="journal article" date="2019" name="Nat. Med.">
        <title>A library of human gut bacterial isolates paired with longitudinal multiomics data enables mechanistic microbiome research.</title>
        <authorList>
            <person name="Poyet M."/>
            <person name="Groussin M."/>
            <person name="Gibbons S.M."/>
            <person name="Avila-Pacheco J."/>
            <person name="Jiang X."/>
            <person name="Kearney S.M."/>
            <person name="Perrotta A.R."/>
            <person name="Berdy B."/>
            <person name="Zhao S."/>
            <person name="Lieberman T.D."/>
            <person name="Swanson P.K."/>
            <person name="Smith M."/>
            <person name="Roesemann S."/>
            <person name="Alexander J.E."/>
            <person name="Rich S.A."/>
            <person name="Livny J."/>
            <person name="Vlamakis H."/>
            <person name="Clish C."/>
            <person name="Bullock K."/>
            <person name="Deik A."/>
            <person name="Scott J."/>
            <person name="Pierce K.A."/>
            <person name="Xavier R.J."/>
            <person name="Alm E.J."/>
        </authorList>
    </citation>
    <scope>NUCLEOTIDE SEQUENCE [LARGE SCALE GENOMIC DNA]</scope>
    <source>
        <strain evidence="12 14">BIOML-A4</strain>
        <strain evidence="13 15">BIOML-A5</strain>
    </source>
</reference>
<evidence type="ECO:0000256" key="2">
    <source>
        <dbReference type="ARBA" id="ARBA00008417"/>
    </source>
</evidence>
<evidence type="ECO:0000313" key="13">
    <source>
        <dbReference type="EMBL" id="MSC33650.1"/>
    </source>
</evidence>
<dbReference type="AlphaFoldDB" id="A0A6N7S8E5"/>
<dbReference type="InterPro" id="IPR048279">
    <property type="entry name" value="MdtK-like"/>
</dbReference>
<gene>
    <name evidence="13" type="ORF">GKD88_11010</name>
    <name evidence="12" type="ORF">GKE08_11210</name>
</gene>
<dbReference type="CDD" id="cd13143">
    <property type="entry name" value="MATE_MepA_like"/>
    <property type="match status" value="1"/>
</dbReference>
<evidence type="ECO:0000256" key="6">
    <source>
        <dbReference type="ARBA" id="ARBA00022692"/>
    </source>
</evidence>
<dbReference type="EMBL" id="WKPJ01000017">
    <property type="protein sequence ID" value="MSA89895.1"/>
    <property type="molecule type" value="Genomic_DNA"/>
</dbReference>
<protein>
    <recommendedName>
        <fullName evidence="3">Multidrug export protein MepA</fullName>
    </recommendedName>
</protein>
<keyword evidence="4" id="KW-0813">Transport</keyword>
<dbReference type="PANTHER" id="PTHR43823">
    <property type="entry name" value="SPORULATION PROTEIN YKVU"/>
    <property type="match status" value="1"/>
</dbReference>